<evidence type="ECO:0000313" key="1">
    <source>
        <dbReference type="EMBL" id="KKM25865.1"/>
    </source>
</evidence>
<reference evidence="1" key="1">
    <citation type="journal article" date="2015" name="Nature">
        <title>Complex archaea that bridge the gap between prokaryotes and eukaryotes.</title>
        <authorList>
            <person name="Spang A."/>
            <person name="Saw J.H."/>
            <person name="Jorgensen S.L."/>
            <person name="Zaremba-Niedzwiedzka K."/>
            <person name="Martijn J."/>
            <person name="Lind A.E."/>
            <person name="van Eijk R."/>
            <person name="Schleper C."/>
            <person name="Guy L."/>
            <person name="Ettema T.J."/>
        </authorList>
    </citation>
    <scope>NUCLEOTIDE SEQUENCE</scope>
</reference>
<dbReference type="AlphaFoldDB" id="A0A0F9LEI9"/>
<sequence>MKPENYRELSDRLEYTLAGEYFVEEFICVDCPLCGETTLRVVTSYQLTHYVHVRHGTNQEDYCTVERGEAIIPRALLYMPHEGVSVISLVEGLW</sequence>
<comment type="caution">
    <text evidence="1">The sequence shown here is derived from an EMBL/GenBank/DDBJ whole genome shotgun (WGS) entry which is preliminary data.</text>
</comment>
<proteinExistence type="predicted"/>
<protein>
    <submittedName>
        <fullName evidence="1">Uncharacterized protein</fullName>
    </submittedName>
</protein>
<accession>A0A0F9LEI9</accession>
<name>A0A0F9LEI9_9ZZZZ</name>
<gene>
    <name evidence="1" type="ORF">LCGC14_1590740</name>
</gene>
<dbReference type="EMBL" id="LAZR01012625">
    <property type="protein sequence ID" value="KKM25865.1"/>
    <property type="molecule type" value="Genomic_DNA"/>
</dbReference>
<organism evidence="1">
    <name type="scientific">marine sediment metagenome</name>
    <dbReference type="NCBI Taxonomy" id="412755"/>
    <lineage>
        <taxon>unclassified sequences</taxon>
        <taxon>metagenomes</taxon>
        <taxon>ecological metagenomes</taxon>
    </lineage>
</organism>